<evidence type="ECO:0000256" key="2">
    <source>
        <dbReference type="ARBA" id="ARBA00022473"/>
    </source>
</evidence>
<evidence type="ECO:0000256" key="3">
    <source>
        <dbReference type="ARBA" id="ARBA00022475"/>
    </source>
</evidence>
<keyword evidence="2" id="KW-0217">Developmental protein</keyword>
<evidence type="ECO:0000313" key="9">
    <source>
        <dbReference type="EMBL" id="RZB73648.1"/>
    </source>
</evidence>
<dbReference type="EMBL" id="QZWG01000012">
    <property type="protein sequence ID" value="RZB73648.1"/>
    <property type="molecule type" value="Genomic_DNA"/>
</dbReference>
<evidence type="ECO:0000256" key="1">
    <source>
        <dbReference type="ARBA" id="ARBA00004162"/>
    </source>
</evidence>
<accession>A0A0B2RKC8</accession>
<comment type="subcellular location">
    <subcellularLocation>
        <location evidence="1">Cell membrane</location>
        <topology evidence="1">Single-pass membrane protein</topology>
    </subcellularLocation>
</comment>
<dbReference type="AlphaFoldDB" id="A0A0B2RKC8"/>
<organism evidence="8">
    <name type="scientific">Glycine soja</name>
    <name type="common">Wild soybean</name>
    <dbReference type="NCBI Taxonomy" id="3848"/>
    <lineage>
        <taxon>Eukaryota</taxon>
        <taxon>Viridiplantae</taxon>
        <taxon>Streptophyta</taxon>
        <taxon>Embryophyta</taxon>
        <taxon>Tracheophyta</taxon>
        <taxon>Spermatophyta</taxon>
        <taxon>Magnoliopsida</taxon>
        <taxon>eudicotyledons</taxon>
        <taxon>Gunneridae</taxon>
        <taxon>Pentapetalae</taxon>
        <taxon>rosids</taxon>
        <taxon>fabids</taxon>
        <taxon>Fabales</taxon>
        <taxon>Fabaceae</taxon>
        <taxon>Papilionoideae</taxon>
        <taxon>50 kb inversion clade</taxon>
        <taxon>NPAAA clade</taxon>
        <taxon>indigoferoid/millettioid clade</taxon>
        <taxon>Phaseoleae</taxon>
        <taxon>Glycine</taxon>
        <taxon>Glycine subgen. Soja</taxon>
    </lineage>
</organism>
<dbReference type="Proteomes" id="UP000053555">
    <property type="component" value="Unassembled WGS sequence"/>
</dbReference>
<evidence type="ECO:0000256" key="6">
    <source>
        <dbReference type="ARBA" id="ARBA00023136"/>
    </source>
</evidence>
<dbReference type="PANTHER" id="PTHR47855:SF5">
    <property type="match status" value="1"/>
</dbReference>
<evidence type="ECO:0000256" key="4">
    <source>
        <dbReference type="ARBA" id="ARBA00022692"/>
    </source>
</evidence>
<reference evidence="8" key="1">
    <citation type="submission" date="2014-07" db="EMBL/GenBank/DDBJ databases">
        <title>Identification of a novel salt tolerance gene in wild soybean by whole-genome sequencing.</title>
        <authorList>
            <person name="Lam H.-M."/>
            <person name="Qi X."/>
            <person name="Li M.-W."/>
            <person name="Liu X."/>
            <person name="Xie M."/>
            <person name="Ni M."/>
            <person name="Xu X."/>
        </authorList>
    </citation>
    <scope>NUCLEOTIDE SEQUENCE [LARGE SCALE GENOMIC DNA]</scope>
    <source>
        <tissue evidence="8">Root</tissue>
    </source>
</reference>
<dbReference type="GO" id="GO:0005886">
    <property type="term" value="C:plasma membrane"/>
    <property type="evidence" value="ECO:0007669"/>
    <property type="project" value="UniProtKB-SubCell"/>
</dbReference>
<dbReference type="InterPro" id="IPR012552">
    <property type="entry name" value="DVL"/>
</dbReference>
<dbReference type="SMR" id="A0A0B2RKC8"/>
<dbReference type="GO" id="GO:0048367">
    <property type="term" value="P:shoot system development"/>
    <property type="evidence" value="ECO:0007669"/>
    <property type="project" value="UniProtKB-ARBA"/>
</dbReference>
<reference evidence="9 10" key="2">
    <citation type="submission" date="2018-09" db="EMBL/GenBank/DDBJ databases">
        <title>A high-quality reference genome of wild soybean provides a powerful tool to mine soybean genomes.</title>
        <authorList>
            <person name="Xie M."/>
            <person name="Chung C.Y.L."/>
            <person name="Li M.-W."/>
            <person name="Wong F.-L."/>
            <person name="Chan T.-F."/>
            <person name="Lam H.-M."/>
        </authorList>
    </citation>
    <scope>NUCLEOTIDE SEQUENCE [LARGE SCALE GENOMIC DNA]</scope>
    <source>
        <strain evidence="10">cv. W05</strain>
        <tissue evidence="9">Hypocotyl of etiolated seedlings</tissue>
    </source>
</reference>
<sequence>MFQKEQRGNKQSPGFIIHAEKMKIETETIRVSKRKLMGKGMGALLKEGRGRFYILRRCIIMLLCSHD</sequence>
<dbReference type="EMBL" id="KN650166">
    <property type="protein sequence ID" value="KHN32408.1"/>
    <property type="molecule type" value="Genomic_DNA"/>
</dbReference>
<keyword evidence="5" id="KW-1133">Transmembrane helix</keyword>
<evidence type="ECO:0000256" key="5">
    <source>
        <dbReference type="ARBA" id="ARBA00022989"/>
    </source>
</evidence>
<comment type="similarity">
    <text evidence="7">Belongs to the DVL/RTFL small polypeptides family.</text>
</comment>
<dbReference type="Pfam" id="PF08137">
    <property type="entry name" value="DVL"/>
    <property type="match status" value="1"/>
</dbReference>
<evidence type="ECO:0000256" key="7">
    <source>
        <dbReference type="ARBA" id="ARBA00024340"/>
    </source>
</evidence>
<dbReference type="Proteomes" id="UP000289340">
    <property type="component" value="Chromosome 12"/>
</dbReference>
<proteinExistence type="inferred from homology"/>
<dbReference type="PANTHER" id="PTHR47855">
    <property type="entry name" value="OS01G0525701 PROTEIN"/>
    <property type="match status" value="1"/>
</dbReference>
<name>A0A0B2RKC8_GLYSO</name>
<evidence type="ECO:0000313" key="8">
    <source>
        <dbReference type="EMBL" id="KHN32408.1"/>
    </source>
</evidence>
<keyword evidence="10" id="KW-1185">Reference proteome</keyword>
<dbReference type="InterPro" id="IPR052153">
    <property type="entry name" value="DVL/RTFL_small_peptides"/>
</dbReference>
<keyword evidence="4" id="KW-0812">Transmembrane</keyword>
<keyword evidence="3" id="KW-1003">Cell membrane</keyword>
<dbReference type="GO" id="GO:0008285">
    <property type="term" value="P:negative regulation of cell population proliferation"/>
    <property type="evidence" value="ECO:0007669"/>
    <property type="project" value="InterPro"/>
</dbReference>
<evidence type="ECO:0000313" key="10">
    <source>
        <dbReference type="Proteomes" id="UP000289340"/>
    </source>
</evidence>
<protein>
    <submittedName>
        <fullName evidence="8">Uncharacterized protein</fullName>
    </submittedName>
</protein>
<keyword evidence="6" id="KW-0472">Membrane</keyword>
<gene>
    <name evidence="9" type="ORF">D0Y65_033010</name>
    <name evidence="8" type="ORF">glysoja_026302</name>
</gene>